<gene>
    <name evidence="3" type="ORF">ACRE_046890</name>
</gene>
<protein>
    <submittedName>
        <fullName evidence="3">PWWP domain-containing protein-like protein</fullName>
    </submittedName>
</protein>
<keyword evidence="4" id="KW-1185">Reference proteome</keyword>
<dbReference type="Gene3D" id="2.30.30.140">
    <property type="match status" value="1"/>
</dbReference>
<accession>A0A086T557</accession>
<dbReference type="STRING" id="857340.A0A086T557"/>
<feature type="compositionally biased region" description="Low complexity" evidence="1">
    <location>
        <begin position="17"/>
        <end position="29"/>
    </location>
</feature>
<feature type="compositionally biased region" description="Polar residues" evidence="1">
    <location>
        <begin position="375"/>
        <end position="392"/>
    </location>
</feature>
<feature type="compositionally biased region" description="Basic residues" evidence="1">
    <location>
        <begin position="166"/>
        <end position="176"/>
    </location>
</feature>
<dbReference type="PANTHER" id="PTHR22910:SF6">
    <property type="entry name" value="PROTEIN MGARP"/>
    <property type="match status" value="1"/>
</dbReference>
<dbReference type="OrthoDB" id="62853at2759"/>
<feature type="compositionally biased region" description="Basic and acidic residues" evidence="1">
    <location>
        <begin position="401"/>
        <end position="422"/>
    </location>
</feature>
<sequence length="581" mass="63072">MADQPTDQPTEKPDAPAPAGDGQDAAPAAETKTEQTSEEQPSATAESAPETKEAPTEESKPEQTELKDKGEESKAEEFCANPTESIEPKGEPAEAADESNGAASGEAEKEKKEEKPSAEGDSEMPDAPEVASAPEADQLTADAANKTPAAKNQNRRKSTGGSTRKSLSKKASKAKMTHLDAKPGDHFLVKLKGFPEWPAIICDESMLPHALLTTRPVTAARPDGTYAEAYADGGKRAYDRNFPVMYLFTNEFGWVVNTALTELTPEMAQNALGASKIRKDLKAAFELAAEQHPLDYYKDVLKKFEEEFLAKQQAAQAAAATPKKSKKAKAADADDDVEMADVGASAKGKNKKRKAEDDTSTPQRSESAKKPKIKLNTSTSKKANGSTAQANDASGKVKVKKGGEKKEAPKENLTPEERLERREKEVKFLRYKLQRGLLNKEHAPKEEEMKEMSDFIKMLEKLPDLEGSIIRQTSIHKVLKQVLRLKSIPRENEFNFKRRSQTLLDKYLKAMAADPASASKPPTNGVDKAPEAEAEKPAEDSEQKDAPAADKPSEAAEASGEAKDEAEKAEPSDQKVEVEAS</sequence>
<evidence type="ECO:0000259" key="2">
    <source>
        <dbReference type="PROSITE" id="PS50812"/>
    </source>
</evidence>
<feature type="region of interest" description="Disordered" evidence="1">
    <location>
        <begin position="316"/>
        <end position="422"/>
    </location>
</feature>
<organism evidence="3 4">
    <name type="scientific">Hapsidospora chrysogenum (strain ATCC 11550 / CBS 779.69 / DSM 880 / IAM 14645 / JCM 23072 / IMI 49137)</name>
    <name type="common">Acremonium chrysogenum</name>
    <dbReference type="NCBI Taxonomy" id="857340"/>
    <lineage>
        <taxon>Eukaryota</taxon>
        <taxon>Fungi</taxon>
        <taxon>Dikarya</taxon>
        <taxon>Ascomycota</taxon>
        <taxon>Pezizomycotina</taxon>
        <taxon>Sordariomycetes</taxon>
        <taxon>Hypocreomycetidae</taxon>
        <taxon>Hypocreales</taxon>
        <taxon>Bionectriaceae</taxon>
        <taxon>Hapsidospora</taxon>
    </lineage>
</organism>
<dbReference type="AlphaFoldDB" id="A0A086T557"/>
<dbReference type="Proteomes" id="UP000029964">
    <property type="component" value="Unassembled WGS sequence"/>
</dbReference>
<feature type="compositionally biased region" description="Basic and acidic residues" evidence="1">
    <location>
        <begin position="106"/>
        <end position="118"/>
    </location>
</feature>
<dbReference type="PROSITE" id="PS50812">
    <property type="entry name" value="PWWP"/>
    <property type="match status" value="1"/>
</dbReference>
<dbReference type="GO" id="GO:0005739">
    <property type="term" value="C:mitochondrion"/>
    <property type="evidence" value="ECO:0007669"/>
    <property type="project" value="InterPro"/>
</dbReference>
<dbReference type="EMBL" id="JPKY01000047">
    <property type="protein sequence ID" value="KFH44489.1"/>
    <property type="molecule type" value="Genomic_DNA"/>
</dbReference>
<dbReference type="SMART" id="SM00293">
    <property type="entry name" value="PWWP"/>
    <property type="match status" value="1"/>
</dbReference>
<feature type="domain" description="PWWP" evidence="2">
    <location>
        <begin position="183"/>
        <end position="255"/>
    </location>
</feature>
<dbReference type="PANTHER" id="PTHR22910">
    <property type="entry name" value="PROTEIN MGARP"/>
    <property type="match status" value="1"/>
</dbReference>
<dbReference type="SUPFAM" id="SSF63748">
    <property type="entry name" value="Tudor/PWWP/MBT"/>
    <property type="match status" value="1"/>
</dbReference>
<dbReference type="InterPro" id="IPR000313">
    <property type="entry name" value="PWWP_dom"/>
</dbReference>
<feature type="compositionally biased region" description="Basic and acidic residues" evidence="1">
    <location>
        <begin position="49"/>
        <end position="77"/>
    </location>
</feature>
<name>A0A086T557_HAPC1</name>
<reference evidence="4" key="1">
    <citation type="journal article" date="2014" name="Genome Announc.">
        <title>Genome sequence and annotation of Acremonium chrysogenum, producer of the beta-lactam antibiotic cephalosporin C.</title>
        <authorList>
            <person name="Terfehr D."/>
            <person name="Dahlmann T.A."/>
            <person name="Specht T."/>
            <person name="Zadra I."/>
            <person name="Kuernsteiner H."/>
            <person name="Kueck U."/>
        </authorList>
    </citation>
    <scope>NUCLEOTIDE SEQUENCE [LARGE SCALE GENOMIC DNA]</scope>
    <source>
        <strain evidence="4">ATCC 11550 / CBS 779.69 / DSM 880 / IAM 14645 / JCM 23072 / IMI 49137</strain>
    </source>
</reference>
<feature type="region of interest" description="Disordered" evidence="1">
    <location>
        <begin position="512"/>
        <end position="581"/>
    </location>
</feature>
<comment type="caution">
    <text evidence="3">The sequence shown here is derived from an EMBL/GenBank/DDBJ whole genome shotgun (WGS) entry which is preliminary data.</text>
</comment>
<evidence type="ECO:0000256" key="1">
    <source>
        <dbReference type="SAM" id="MobiDB-lite"/>
    </source>
</evidence>
<feature type="region of interest" description="Disordered" evidence="1">
    <location>
        <begin position="1"/>
        <end position="178"/>
    </location>
</feature>
<feature type="compositionally biased region" description="Basic and acidic residues" evidence="1">
    <location>
        <begin position="528"/>
        <end position="581"/>
    </location>
</feature>
<dbReference type="Pfam" id="PF00855">
    <property type="entry name" value="PWWP"/>
    <property type="match status" value="1"/>
</dbReference>
<evidence type="ECO:0000313" key="4">
    <source>
        <dbReference type="Proteomes" id="UP000029964"/>
    </source>
</evidence>
<proteinExistence type="predicted"/>
<dbReference type="InterPro" id="IPR026093">
    <property type="entry name" value="MGARP"/>
</dbReference>
<evidence type="ECO:0000313" key="3">
    <source>
        <dbReference type="EMBL" id="KFH44489.1"/>
    </source>
</evidence>
<dbReference type="HOGENOM" id="CLU_019479_0_0_1"/>